<evidence type="ECO:0000256" key="5">
    <source>
        <dbReference type="ARBA" id="ARBA00023163"/>
    </source>
</evidence>
<dbReference type="SUPFAM" id="SSF57959">
    <property type="entry name" value="Leucine zipper domain"/>
    <property type="match status" value="1"/>
</dbReference>
<dbReference type="Proteomes" id="UP000612746">
    <property type="component" value="Unassembled WGS sequence"/>
</dbReference>
<keyword evidence="3" id="KW-0805">Transcription regulation</keyword>
<name>A0A8H7Q5T2_9FUNG</name>
<comment type="subcellular location">
    <subcellularLocation>
        <location evidence="1">Nucleus</location>
    </subcellularLocation>
</comment>
<comment type="caution">
    <text evidence="10">The sequence shown here is derived from an EMBL/GenBank/DDBJ whole genome shotgun (WGS) entry which is preliminary data.</text>
</comment>
<dbReference type="InterPro" id="IPR004827">
    <property type="entry name" value="bZIP"/>
</dbReference>
<dbReference type="GO" id="GO:0003677">
    <property type="term" value="F:DNA binding"/>
    <property type="evidence" value="ECO:0007669"/>
    <property type="project" value="UniProtKB-KW"/>
</dbReference>
<evidence type="ECO:0000256" key="1">
    <source>
        <dbReference type="ARBA" id="ARBA00004123"/>
    </source>
</evidence>
<proteinExistence type="inferred from homology"/>
<reference evidence="10" key="1">
    <citation type="submission" date="2020-12" db="EMBL/GenBank/DDBJ databases">
        <title>Metabolic potential, ecology and presence of endohyphal bacteria is reflected in genomic diversity of Mucoromycotina.</title>
        <authorList>
            <person name="Muszewska A."/>
            <person name="Okrasinska A."/>
            <person name="Steczkiewicz K."/>
            <person name="Drgas O."/>
            <person name="Orlowska M."/>
            <person name="Perlinska-Lenart U."/>
            <person name="Aleksandrzak-Piekarczyk T."/>
            <person name="Szatraj K."/>
            <person name="Zielenkiewicz U."/>
            <person name="Pilsyk S."/>
            <person name="Malc E."/>
            <person name="Mieczkowski P."/>
            <person name="Kruszewska J.S."/>
            <person name="Biernat P."/>
            <person name="Pawlowska J."/>
        </authorList>
    </citation>
    <scope>NUCLEOTIDE SEQUENCE</scope>
    <source>
        <strain evidence="10">WA0000051536</strain>
    </source>
</reference>
<dbReference type="EMBL" id="JAEPRA010000005">
    <property type="protein sequence ID" value="KAG2185554.1"/>
    <property type="molecule type" value="Genomic_DNA"/>
</dbReference>
<evidence type="ECO:0000256" key="2">
    <source>
        <dbReference type="ARBA" id="ARBA00007163"/>
    </source>
</evidence>
<evidence type="ECO:0000256" key="8">
    <source>
        <dbReference type="SAM" id="MobiDB-lite"/>
    </source>
</evidence>
<feature type="domain" description="BZIP" evidence="9">
    <location>
        <begin position="68"/>
        <end position="131"/>
    </location>
</feature>
<dbReference type="GO" id="GO:0045944">
    <property type="term" value="P:positive regulation of transcription by RNA polymerase II"/>
    <property type="evidence" value="ECO:0007669"/>
    <property type="project" value="InterPro"/>
</dbReference>
<dbReference type="OrthoDB" id="674948at2759"/>
<dbReference type="GO" id="GO:0005634">
    <property type="term" value="C:nucleus"/>
    <property type="evidence" value="ECO:0007669"/>
    <property type="project" value="UniProtKB-SubCell"/>
</dbReference>
<feature type="compositionally biased region" description="Basic and acidic residues" evidence="8">
    <location>
        <begin position="63"/>
        <end position="72"/>
    </location>
</feature>
<evidence type="ECO:0000256" key="3">
    <source>
        <dbReference type="ARBA" id="ARBA00023015"/>
    </source>
</evidence>
<feature type="region of interest" description="Disordered" evidence="8">
    <location>
        <begin position="77"/>
        <end position="96"/>
    </location>
</feature>
<evidence type="ECO:0000256" key="7">
    <source>
        <dbReference type="ARBA" id="ARBA00023242"/>
    </source>
</evidence>
<feature type="compositionally biased region" description="Low complexity" evidence="8">
    <location>
        <begin position="39"/>
        <end position="50"/>
    </location>
</feature>
<dbReference type="PANTHER" id="PTHR46714">
    <property type="entry name" value="TRANSCRIPTIONAL ACTIVATOR HAC1"/>
    <property type="match status" value="1"/>
</dbReference>
<feature type="compositionally biased region" description="Low complexity" evidence="8">
    <location>
        <begin position="23"/>
        <end position="32"/>
    </location>
</feature>
<protein>
    <recommendedName>
        <fullName evidence="9">BZIP domain-containing protein</fullName>
    </recommendedName>
</protein>
<keyword evidence="11" id="KW-1185">Reference proteome</keyword>
<evidence type="ECO:0000313" key="10">
    <source>
        <dbReference type="EMBL" id="KAG2185554.1"/>
    </source>
</evidence>
<dbReference type="InterPro" id="IPR044280">
    <property type="entry name" value="Hac1/HY5"/>
</dbReference>
<dbReference type="InterPro" id="IPR046347">
    <property type="entry name" value="bZIP_sf"/>
</dbReference>
<sequence length="171" mass="19431">MSLLSKPQVSTTAFIDAATFAADQVSDASSDSVHSEDFSAANADSPSSDSPSEHINPKKRKHTLEDKDQKQRERILRNRAAAQDSRDRKRRYISNLETDNQQLKEQNEELNKRLQSVETENEVLSAQLRMFVTQLSQVQDQLRFNNITEFLLGGFRDSARVALRTPQSYCV</sequence>
<keyword evidence="7" id="KW-0539">Nucleus</keyword>
<dbReference type="Pfam" id="PF00170">
    <property type="entry name" value="bZIP_1"/>
    <property type="match status" value="1"/>
</dbReference>
<comment type="similarity">
    <text evidence="2">Belongs to the bZIP family.</text>
</comment>
<feature type="region of interest" description="Disordered" evidence="8">
    <location>
        <begin position="23"/>
        <end position="72"/>
    </location>
</feature>
<evidence type="ECO:0000313" key="11">
    <source>
        <dbReference type="Proteomes" id="UP000612746"/>
    </source>
</evidence>
<keyword evidence="6" id="KW-0834">Unfolded protein response</keyword>
<dbReference type="Gene3D" id="1.20.5.170">
    <property type="match status" value="1"/>
</dbReference>
<gene>
    <name evidence="10" type="ORF">INT44_002347</name>
</gene>
<dbReference type="GO" id="GO:0006986">
    <property type="term" value="P:response to unfolded protein"/>
    <property type="evidence" value="ECO:0007669"/>
    <property type="project" value="UniProtKB-KW"/>
</dbReference>
<evidence type="ECO:0000256" key="4">
    <source>
        <dbReference type="ARBA" id="ARBA00023125"/>
    </source>
</evidence>
<organism evidence="10 11">
    <name type="scientific">Umbelopsis vinacea</name>
    <dbReference type="NCBI Taxonomy" id="44442"/>
    <lineage>
        <taxon>Eukaryota</taxon>
        <taxon>Fungi</taxon>
        <taxon>Fungi incertae sedis</taxon>
        <taxon>Mucoromycota</taxon>
        <taxon>Mucoromycotina</taxon>
        <taxon>Umbelopsidomycetes</taxon>
        <taxon>Umbelopsidales</taxon>
        <taxon>Umbelopsidaceae</taxon>
        <taxon>Umbelopsis</taxon>
    </lineage>
</organism>
<accession>A0A8H7Q5T2</accession>
<dbReference type="PANTHER" id="PTHR46714:SF6">
    <property type="entry name" value="TRANSCRIPTIONAL ACTIVATOR HAC1"/>
    <property type="match status" value="1"/>
</dbReference>
<keyword evidence="5" id="KW-0804">Transcription</keyword>
<dbReference type="GO" id="GO:0000981">
    <property type="term" value="F:DNA-binding transcription factor activity, RNA polymerase II-specific"/>
    <property type="evidence" value="ECO:0007669"/>
    <property type="project" value="InterPro"/>
</dbReference>
<dbReference type="SMART" id="SM00338">
    <property type="entry name" value="BRLZ"/>
    <property type="match status" value="1"/>
</dbReference>
<dbReference type="AlphaFoldDB" id="A0A8H7Q5T2"/>
<evidence type="ECO:0000259" key="9">
    <source>
        <dbReference type="PROSITE" id="PS50217"/>
    </source>
</evidence>
<keyword evidence="4" id="KW-0238">DNA-binding</keyword>
<evidence type="ECO:0000256" key="6">
    <source>
        <dbReference type="ARBA" id="ARBA00023230"/>
    </source>
</evidence>
<dbReference type="PROSITE" id="PS50217">
    <property type="entry name" value="BZIP"/>
    <property type="match status" value="1"/>
</dbReference>